<keyword evidence="4" id="KW-1185">Reference proteome</keyword>
<gene>
    <name evidence="3" type="primary">epsD</name>
    <name evidence="3" type="ORF">L21SP5_00597</name>
</gene>
<dbReference type="KEGG" id="blq:L21SP5_00597"/>
<feature type="domain" description="Glycosyltransferase subfamily 4-like N-terminal" evidence="2">
    <location>
        <begin position="51"/>
        <end position="186"/>
    </location>
</feature>
<dbReference type="InterPro" id="IPR001296">
    <property type="entry name" value="Glyco_trans_1"/>
</dbReference>
<dbReference type="Proteomes" id="UP000064893">
    <property type="component" value="Chromosome"/>
</dbReference>
<dbReference type="EC" id="2.4.-.-" evidence="3"/>
<dbReference type="Pfam" id="PF13439">
    <property type="entry name" value="Glyco_transf_4"/>
    <property type="match status" value="1"/>
</dbReference>
<dbReference type="Pfam" id="PF00534">
    <property type="entry name" value="Glycos_transf_1"/>
    <property type="match status" value="1"/>
</dbReference>
<organism evidence="3 4">
    <name type="scientific">Salinivirga cyanobacteriivorans</name>
    <dbReference type="NCBI Taxonomy" id="1307839"/>
    <lineage>
        <taxon>Bacteria</taxon>
        <taxon>Pseudomonadati</taxon>
        <taxon>Bacteroidota</taxon>
        <taxon>Bacteroidia</taxon>
        <taxon>Bacteroidales</taxon>
        <taxon>Salinivirgaceae</taxon>
        <taxon>Salinivirga</taxon>
    </lineage>
</organism>
<evidence type="ECO:0000313" key="4">
    <source>
        <dbReference type="Proteomes" id="UP000064893"/>
    </source>
</evidence>
<evidence type="ECO:0000313" key="3">
    <source>
        <dbReference type="EMBL" id="ALO14272.1"/>
    </source>
</evidence>
<dbReference type="SUPFAM" id="SSF53756">
    <property type="entry name" value="UDP-Glycosyltransferase/glycogen phosphorylase"/>
    <property type="match status" value="1"/>
</dbReference>
<dbReference type="Gene3D" id="3.40.50.2000">
    <property type="entry name" value="Glycogen Phosphorylase B"/>
    <property type="match status" value="2"/>
</dbReference>
<evidence type="ECO:0000259" key="2">
    <source>
        <dbReference type="Pfam" id="PF13439"/>
    </source>
</evidence>
<protein>
    <submittedName>
        <fullName evidence="3">Glycosyltransferase EpsD</fullName>
        <ecNumber evidence="3">2.4.-.-</ecNumber>
    </submittedName>
</protein>
<dbReference type="CDD" id="cd03801">
    <property type="entry name" value="GT4_PimA-like"/>
    <property type="match status" value="1"/>
</dbReference>
<evidence type="ECO:0000259" key="1">
    <source>
        <dbReference type="Pfam" id="PF00534"/>
    </source>
</evidence>
<sequence>MVKEITIARNLLLLRQTTPEMNIKTLVISSFKGSGISDRAQIASMLKMHENGVYFHILLNENSPKQRFLEEEGIATTPYTIKSKIDKKAIQTIRDIVRKEKIDIIHCFNNNATTNAVQAAKKLNVKIISYRGFTGHVHWYKPSSLMNNLHPRVARIACVSNAVKNQVRSQLWRNKKKAVTIYKGHDKAWYEGIQPTSRDNLGVPDNAFLVGIVANLRPMKGIKYLISAAKHLNGHYDIHFLLIGRGMDSDKVKELINETPLKDNFHTFGFRKDVLKDVAACDIAVNSSIKGEGLSKTIIEAMSLKKPVVATTAGGNPELIIDHETGLSVPIKDPEAIADAILEFKHSGELRQKMAMAGYQYIINHFTVEQTAQQTMNLYKELKTELETSKKVI</sequence>
<keyword evidence="3" id="KW-0808">Transferase</keyword>
<dbReference type="AlphaFoldDB" id="A0A0S2HW70"/>
<dbReference type="PANTHER" id="PTHR12526">
    <property type="entry name" value="GLYCOSYLTRANSFERASE"/>
    <property type="match status" value="1"/>
</dbReference>
<dbReference type="EMBL" id="CP013118">
    <property type="protein sequence ID" value="ALO14272.1"/>
    <property type="molecule type" value="Genomic_DNA"/>
</dbReference>
<dbReference type="InterPro" id="IPR028098">
    <property type="entry name" value="Glyco_trans_4-like_N"/>
</dbReference>
<reference evidence="3 4" key="1">
    <citation type="submission" date="2015-11" db="EMBL/GenBank/DDBJ databases">
        <title>Description and complete genome sequence of a novel strain predominating in hypersaline microbial mats and representing a new family of the Bacteriodetes phylum.</title>
        <authorList>
            <person name="Spring S."/>
            <person name="Bunk B."/>
            <person name="Sproer C."/>
            <person name="Klenk H.-P."/>
        </authorList>
    </citation>
    <scope>NUCLEOTIDE SEQUENCE [LARGE SCALE GENOMIC DNA]</scope>
    <source>
        <strain evidence="3 4">L21-Spi-D4</strain>
    </source>
</reference>
<dbReference type="GO" id="GO:0016757">
    <property type="term" value="F:glycosyltransferase activity"/>
    <property type="evidence" value="ECO:0007669"/>
    <property type="project" value="UniProtKB-KW"/>
</dbReference>
<dbReference type="OrthoDB" id="9811239at2"/>
<dbReference type="STRING" id="1307839.L21SP5_00597"/>
<proteinExistence type="predicted"/>
<keyword evidence="3" id="KW-0328">Glycosyltransferase</keyword>
<dbReference type="RefSeq" id="WP_057951835.1">
    <property type="nucleotide sequence ID" value="NZ_CP013118.1"/>
</dbReference>
<name>A0A0S2HW70_9BACT</name>
<feature type="domain" description="Glycosyl transferase family 1" evidence="1">
    <location>
        <begin position="195"/>
        <end position="360"/>
    </location>
</feature>
<accession>A0A0S2HW70</accession>